<comment type="caution">
    <text evidence="1">The sequence shown here is derived from an EMBL/GenBank/DDBJ whole genome shotgun (WGS) entry which is preliminary data.</text>
</comment>
<dbReference type="Proteomes" id="UP000269352">
    <property type="component" value="Unassembled WGS sequence"/>
</dbReference>
<evidence type="ECO:0000313" key="2">
    <source>
        <dbReference type="Proteomes" id="UP000269352"/>
    </source>
</evidence>
<proteinExistence type="predicted"/>
<keyword evidence="2" id="KW-1185">Reference proteome</keyword>
<organism evidence="1 2">
    <name type="scientific">Termititenax aidoneus</name>
    <dbReference type="NCBI Taxonomy" id="2218524"/>
    <lineage>
        <taxon>Bacteria</taxon>
        <taxon>Bacillati</taxon>
        <taxon>Candidatus Margulisiibacteriota</taxon>
        <taxon>Candidatus Termititenacia</taxon>
        <taxon>Candidatus Termititenacales</taxon>
        <taxon>Candidatus Termititenacaceae</taxon>
        <taxon>Candidatus Termititenax</taxon>
    </lineage>
</organism>
<sequence length="430" mass="49192">MPQPTPEENHLIDLIRRPNFKPIRRCYIKRRLTNGIYEPEWVLISQISGVNTVSKWGSYSIKTEETETGDIGEFSISQLTMEFKNDDGKFNWENDNRSLWYGYLNRKFTKIRIETAYFDFDLGAEVGNTVIFEGLVDKVTGGDNQKASVVCIGYQDVLHKIDIRSAWPGVVPLTIMASELVALMLGNARVMEFFEVGSINLGVDYKIKVREGNTFLLTLTFWHNLKMICKKSSSIPLIIGNKLYVQDSNAGSELPFIFNGVGSGQNIDIYKIDQDQEGADKVRVWWKVKDTSIEAKSTDPILLLKYLDSPEEVDLSEVDTTTEPYKQSIVQRLLTKWQYPIPTVTLEVRYMNGIVWPLHKARINNAGLFTETEDGFFWNGWIWDDGSKWNGLSGAVSIFPDQLWLVDKVTYDVDKWKTSLTLSKYTLTPL</sequence>
<protein>
    <submittedName>
        <fullName evidence="1">Uncharacterized protein</fullName>
    </submittedName>
</protein>
<dbReference type="AlphaFoldDB" id="A0A388TDP2"/>
<dbReference type="EMBL" id="BGZN01000056">
    <property type="protein sequence ID" value="GBR74579.1"/>
    <property type="molecule type" value="Genomic_DNA"/>
</dbReference>
<accession>A0A388TDP2</accession>
<evidence type="ECO:0000313" key="1">
    <source>
        <dbReference type="EMBL" id="GBR74579.1"/>
    </source>
</evidence>
<name>A0A388TDP2_TERA1</name>
<reference evidence="1 2" key="1">
    <citation type="journal article" date="2019" name="ISME J.">
        <title>Genome analyses of uncultured TG2/ZB3 bacteria in 'Margulisbacteria' specifically attached to ectosymbiotic spirochetes of protists in the termite gut.</title>
        <authorList>
            <person name="Utami Y.D."/>
            <person name="Kuwahara H."/>
            <person name="Igai K."/>
            <person name="Murakami T."/>
            <person name="Sugaya K."/>
            <person name="Morikawa T."/>
            <person name="Nagura Y."/>
            <person name="Yuki M."/>
            <person name="Deevong P."/>
            <person name="Inoue T."/>
            <person name="Kihara K."/>
            <person name="Lo N."/>
            <person name="Yamada A."/>
            <person name="Ohkuma M."/>
            <person name="Hongoh Y."/>
        </authorList>
    </citation>
    <scope>NUCLEOTIDE SEQUENCE [LARGE SCALE GENOMIC DNA]</scope>
    <source>
        <strain evidence="1">NkOx7-01</strain>
    </source>
</reference>
<gene>
    <name evidence="1" type="ORF">NO1_1730</name>
</gene>